<evidence type="ECO:0000256" key="3">
    <source>
        <dbReference type="ARBA" id="ARBA00022448"/>
    </source>
</evidence>
<comment type="similarity">
    <text evidence="2">Belongs to the amino acid-polyamine-organocation (APC) superfamily. Spore germination protein (SGP) (TC 2.A.3.9) family.</text>
</comment>
<dbReference type="OrthoDB" id="2078716at2"/>
<gene>
    <name evidence="9" type="ORF">PaecuDRAFT_4083</name>
</gene>
<dbReference type="PANTHER" id="PTHR34975">
    <property type="entry name" value="SPORE GERMINATION PROTEIN A2"/>
    <property type="match status" value="1"/>
</dbReference>
<keyword evidence="6 8" id="KW-1133">Transmembrane helix</keyword>
<comment type="subcellular location">
    <subcellularLocation>
        <location evidence="1">Membrane</location>
        <topology evidence="1">Multi-pass membrane protein</topology>
    </subcellularLocation>
</comment>
<feature type="transmembrane region" description="Helical" evidence="8">
    <location>
        <begin position="215"/>
        <end position="238"/>
    </location>
</feature>
<evidence type="ECO:0000256" key="6">
    <source>
        <dbReference type="ARBA" id="ARBA00022989"/>
    </source>
</evidence>
<evidence type="ECO:0000256" key="1">
    <source>
        <dbReference type="ARBA" id="ARBA00004141"/>
    </source>
</evidence>
<feature type="transmembrane region" description="Helical" evidence="8">
    <location>
        <begin position="112"/>
        <end position="133"/>
    </location>
</feature>
<feature type="transmembrane region" description="Helical" evidence="8">
    <location>
        <begin position="268"/>
        <end position="292"/>
    </location>
</feature>
<feature type="transmembrane region" description="Helical" evidence="8">
    <location>
        <begin position="40"/>
        <end position="58"/>
    </location>
</feature>
<proteinExistence type="inferred from homology"/>
<feature type="transmembrane region" description="Helical" evidence="8">
    <location>
        <begin position="12"/>
        <end position="34"/>
    </location>
</feature>
<feature type="transmembrane region" description="Helical" evidence="8">
    <location>
        <begin position="184"/>
        <end position="203"/>
    </location>
</feature>
<evidence type="ECO:0000256" key="5">
    <source>
        <dbReference type="ARBA" id="ARBA00022692"/>
    </source>
</evidence>
<evidence type="ECO:0000313" key="10">
    <source>
        <dbReference type="Proteomes" id="UP000005387"/>
    </source>
</evidence>
<evidence type="ECO:0000313" key="9">
    <source>
        <dbReference type="EMBL" id="EFM09080.1"/>
    </source>
</evidence>
<feature type="transmembrane region" description="Helical" evidence="8">
    <location>
        <begin position="70"/>
        <end position="92"/>
    </location>
</feature>
<sequence>MEKGRISAAQLSILAFMSVLATSLLAAPGIVAGAAHQDMWLSPLWASSVGFLVMWMLVKLNQLHPNETLIQYAVTLLGRPIGKLVGGFYLFFTIYTTSSVLRQFTDFVKLTFLLKTPSFVISSSMALICALCVRGGIEMVGRLPMLLLPFIAAFILMIYMPSIFELKMSKFQPFLGDGVPPSLIGAFKLMSWLPGFTFTSYYLPYVANKRHMLRWACLSVALFTSVMCITFVIIYAVLGSATANYAYPFMVIARFVSFTEFFEHLESIVMMIWTLEIVIRISFGIYGTSLGLAQWLNLPDYKPVVIPLGMLLVLFSYWGISNSYFVSSPQMILFYLLFGLVIPAVLLGVGLIRHRILRPAASGLEGGKPAT</sequence>
<keyword evidence="4" id="KW-0309">Germination</keyword>
<evidence type="ECO:0000256" key="7">
    <source>
        <dbReference type="ARBA" id="ARBA00023136"/>
    </source>
</evidence>
<dbReference type="NCBIfam" id="TIGR00912">
    <property type="entry name" value="2A0309"/>
    <property type="match status" value="1"/>
</dbReference>
<dbReference type="Pfam" id="PF03845">
    <property type="entry name" value="Spore_permease"/>
    <property type="match status" value="1"/>
</dbReference>
<keyword evidence="3" id="KW-0813">Transport</keyword>
<feature type="transmembrane region" description="Helical" evidence="8">
    <location>
        <begin position="145"/>
        <end position="164"/>
    </location>
</feature>
<evidence type="ECO:0000256" key="4">
    <source>
        <dbReference type="ARBA" id="ARBA00022544"/>
    </source>
</evidence>
<keyword evidence="7 8" id="KW-0472">Membrane</keyword>
<protein>
    <submittedName>
        <fullName evidence="9">Spore germination protein</fullName>
    </submittedName>
</protein>
<evidence type="ECO:0000256" key="2">
    <source>
        <dbReference type="ARBA" id="ARBA00007998"/>
    </source>
</evidence>
<feature type="transmembrane region" description="Helical" evidence="8">
    <location>
        <begin position="332"/>
        <end position="352"/>
    </location>
</feature>
<dbReference type="RefSeq" id="WP_006040066.1">
    <property type="nucleotide sequence ID" value="NZ_AEDD01000012.1"/>
</dbReference>
<dbReference type="STRING" id="717606.PaecuDRAFT_4083"/>
<accession>E0IEJ2</accession>
<dbReference type="PANTHER" id="PTHR34975:SF2">
    <property type="entry name" value="SPORE GERMINATION PROTEIN A2"/>
    <property type="match status" value="1"/>
</dbReference>
<keyword evidence="10" id="KW-1185">Reference proteome</keyword>
<dbReference type="GO" id="GO:0016020">
    <property type="term" value="C:membrane"/>
    <property type="evidence" value="ECO:0007669"/>
    <property type="project" value="UniProtKB-SubCell"/>
</dbReference>
<dbReference type="Proteomes" id="UP000005387">
    <property type="component" value="Unassembled WGS sequence"/>
</dbReference>
<evidence type="ECO:0000256" key="8">
    <source>
        <dbReference type="SAM" id="Phobius"/>
    </source>
</evidence>
<dbReference type="AlphaFoldDB" id="E0IEJ2"/>
<reference evidence="9 10" key="1">
    <citation type="submission" date="2010-07" db="EMBL/GenBank/DDBJ databases">
        <title>The draft genome of Paenibacillus curdlanolyticus YK9.</title>
        <authorList>
            <consortium name="US DOE Joint Genome Institute (JGI-PGF)"/>
            <person name="Lucas S."/>
            <person name="Copeland A."/>
            <person name="Lapidus A."/>
            <person name="Cheng J.-F."/>
            <person name="Bruce D."/>
            <person name="Goodwin L."/>
            <person name="Pitluck S."/>
            <person name="Land M.L."/>
            <person name="Hauser L."/>
            <person name="Chang Y.-J."/>
            <person name="Jeffries C."/>
            <person name="Anderson I.J."/>
            <person name="Johnson E."/>
            <person name="Loganathan U."/>
            <person name="Mulhopadhyay B."/>
            <person name="Kyrpides N."/>
            <person name="Woyke T.J."/>
        </authorList>
    </citation>
    <scope>NUCLEOTIDE SEQUENCE [LARGE SCALE GENOMIC DNA]</scope>
    <source>
        <strain evidence="9 10">YK9</strain>
    </source>
</reference>
<feature type="transmembrane region" description="Helical" evidence="8">
    <location>
        <begin position="304"/>
        <end position="320"/>
    </location>
</feature>
<dbReference type="eggNOG" id="COG0531">
    <property type="taxonomic scope" value="Bacteria"/>
</dbReference>
<dbReference type="InterPro" id="IPR004761">
    <property type="entry name" value="Spore_GerAB"/>
</dbReference>
<dbReference type="GO" id="GO:0009847">
    <property type="term" value="P:spore germination"/>
    <property type="evidence" value="ECO:0007669"/>
    <property type="project" value="InterPro"/>
</dbReference>
<keyword evidence="5 8" id="KW-0812">Transmembrane</keyword>
<name>E0IEJ2_9BACL</name>
<dbReference type="EMBL" id="AEDD01000012">
    <property type="protein sequence ID" value="EFM09080.1"/>
    <property type="molecule type" value="Genomic_DNA"/>
</dbReference>
<organism evidence="9 10">
    <name type="scientific">Paenibacillus curdlanolyticus YK9</name>
    <dbReference type="NCBI Taxonomy" id="717606"/>
    <lineage>
        <taxon>Bacteria</taxon>
        <taxon>Bacillati</taxon>
        <taxon>Bacillota</taxon>
        <taxon>Bacilli</taxon>
        <taxon>Bacillales</taxon>
        <taxon>Paenibacillaceae</taxon>
        <taxon>Paenibacillus</taxon>
    </lineage>
</organism>